<feature type="domain" description="Protein kinase" evidence="1">
    <location>
        <begin position="13"/>
        <end position="264"/>
    </location>
</feature>
<keyword evidence="2" id="KW-0418">Kinase</keyword>
<dbReference type="AlphaFoldDB" id="A0A1V6CC16"/>
<dbReference type="InterPro" id="IPR053235">
    <property type="entry name" value="Ser_Thr_kinase"/>
</dbReference>
<dbReference type="InterPro" id="IPR011009">
    <property type="entry name" value="Kinase-like_dom_sf"/>
</dbReference>
<sequence>MVSKRAGQIIEGYEIVEQIWQGSTSGVYLAKATTYDSEYGPYVAIKFLNIKHSRFNNSAHIKQFKKQAEIMMELNHPNIVKVYKLFQDPEDIGIFMEYVPGKSMRQWSMEKTFSLEEVLTIFKAMLLALDHLEQHKIIHKDIKPENILISPDLQQIKLTDFGYAIKKTFLQRDRFPYAGTERYMAPERRTGITTHKSDIYSVGKIVEEFLNKCNCEIPGYVTAILKNCIDPDPANRYEHASLVYKDLEFLTEYHRKKDAIRNSF</sequence>
<keyword evidence="2" id="KW-0808">Transferase</keyword>
<protein>
    <submittedName>
        <fullName evidence="2">Serine/threonine-protein kinase PrkC</fullName>
        <ecNumber evidence="2">2.7.11.1</ecNumber>
    </submittedName>
</protein>
<gene>
    <name evidence="2" type="primary">prkC</name>
    <name evidence="2" type="ORF">BWX89_00543</name>
</gene>
<proteinExistence type="predicted"/>
<dbReference type="GO" id="GO:0005737">
    <property type="term" value="C:cytoplasm"/>
    <property type="evidence" value="ECO:0007669"/>
    <property type="project" value="TreeGrafter"/>
</dbReference>
<dbReference type="Gene3D" id="1.10.510.10">
    <property type="entry name" value="Transferase(Phosphotransferase) domain 1"/>
    <property type="match status" value="1"/>
</dbReference>
<dbReference type="SMART" id="SM00220">
    <property type="entry name" value="S_TKc"/>
    <property type="match status" value="1"/>
</dbReference>
<dbReference type="GO" id="GO:0004674">
    <property type="term" value="F:protein serine/threonine kinase activity"/>
    <property type="evidence" value="ECO:0007669"/>
    <property type="project" value="UniProtKB-EC"/>
</dbReference>
<dbReference type="InterPro" id="IPR008271">
    <property type="entry name" value="Ser/Thr_kinase_AS"/>
</dbReference>
<name>A0A1V6CC16_UNCT6</name>
<dbReference type="GO" id="GO:0005524">
    <property type="term" value="F:ATP binding"/>
    <property type="evidence" value="ECO:0007669"/>
    <property type="project" value="InterPro"/>
</dbReference>
<reference evidence="2" key="1">
    <citation type="submission" date="2017-02" db="EMBL/GenBank/DDBJ databases">
        <title>Delving into the versatile metabolic prowess of the omnipresent phylum Bacteroidetes.</title>
        <authorList>
            <person name="Nobu M.K."/>
            <person name="Mei R."/>
            <person name="Narihiro T."/>
            <person name="Kuroda K."/>
            <person name="Liu W.-T."/>
        </authorList>
    </citation>
    <scope>NUCLEOTIDE SEQUENCE</scope>
    <source>
        <strain evidence="2">ADurb.Bin131</strain>
    </source>
</reference>
<dbReference type="PANTHER" id="PTHR24361:SF678">
    <property type="entry name" value="SPORULATION-SPECIFIC PROTEIN 1"/>
    <property type="match status" value="1"/>
</dbReference>
<dbReference type="EMBL" id="MWDQ01000041">
    <property type="protein sequence ID" value="OQB74416.1"/>
    <property type="molecule type" value="Genomic_DNA"/>
</dbReference>
<dbReference type="Pfam" id="PF00069">
    <property type="entry name" value="Pkinase"/>
    <property type="match status" value="1"/>
</dbReference>
<dbReference type="PANTHER" id="PTHR24361">
    <property type="entry name" value="MITOGEN-ACTIVATED KINASE KINASE KINASE"/>
    <property type="match status" value="1"/>
</dbReference>
<dbReference type="EC" id="2.7.11.1" evidence="2"/>
<evidence type="ECO:0000313" key="2">
    <source>
        <dbReference type="EMBL" id="OQB74416.1"/>
    </source>
</evidence>
<dbReference type="PROSITE" id="PS00108">
    <property type="entry name" value="PROTEIN_KINASE_ST"/>
    <property type="match status" value="1"/>
</dbReference>
<dbReference type="PROSITE" id="PS50011">
    <property type="entry name" value="PROTEIN_KINASE_DOM"/>
    <property type="match status" value="1"/>
</dbReference>
<comment type="caution">
    <text evidence="2">The sequence shown here is derived from an EMBL/GenBank/DDBJ whole genome shotgun (WGS) entry which is preliminary data.</text>
</comment>
<evidence type="ECO:0000259" key="1">
    <source>
        <dbReference type="PROSITE" id="PS50011"/>
    </source>
</evidence>
<dbReference type="SUPFAM" id="SSF56112">
    <property type="entry name" value="Protein kinase-like (PK-like)"/>
    <property type="match status" value="1"/>
</dbReference>
<organism evidence="2">
    <name type="scientific">candidate division TA06 bacterium ADurb.Bin131</name>
    <dbReference type="NCBI Taxonomy" id="1852827"/>
    <lineage>
        <taxon>Bacteria</taxon>
        <taxon>Bacteria division TA06</taxon>
    </lineage>
</organism>
<accession>A0A1V6CC16</accession>
<dbReference type="Proteomes" id="UP000485562">
    <property type="component" value="Unassembled WGS sequence"/>
</dbReference>
<dbReference type="CDD" id="cd14014">
    <property type="entry name" value="STKc_PknB_like"/>
    <property type="match status" value="1"/>
</dbReference>
<dbReference type="InterPro" id="IPR000719">
    <property type="entry name" value="Prot_kinase_dom"/>
</dbReference>